<name>A0AAD6J427_DREDA</name>
<proteinExistence type="predicted"/>
<accession>A0AAD6J427</accession>
<sequence>MPCESHRDGILSQRNPRRISLSRDIPLDIKLQILESLDTVDGLRSLLFTCHAFYDISQTHLWNRIYRTVLENDIGPVGRTLVKLLRFGAGKTLEEIATILPTKDDDNHESAPGYLDDLISVRQTVRFLTRAFLEEMFYEEMTGPRGCEAVAESDIAALMLTISPSEYARVEKAYYTLWTFLELHRVDRRTNPGLSPQYHEAMNKWTIWNEDGSARFDTDIGLLHLVQDITGHRLICRYRDACRLRMKRLVITKPQPNDCCPDNPIRNGLIENMGFQEIEALLRLSERERREIVLGFTRERHLRRHTGMYGWREGNFTEQQSILLSWWRHMMHSRYMDRRRLWRKPHGMYIPVYPPWEQIDPDFNLAAIMWDDDRLAAWGYFKPRNQAQDANSSWCRG</sequence>
<comment type="caution">
    <text evidence="2">The sequence shown here is derived from an EMBL/GenBank/DDBJ whole genome shotgun (WGS) entry which is preliminary data.</text>
</comment>
<organism evidence="2 3">
    <name type="scientific">Drechslerella dactyloides</name>
    <name type="common">Nematode-trapping fungus</name>
    <name type="synonym">Arthrobotrys dactyloides</name>
    <dbReference type="NCBI Taxonomy" id="74499"/>
    <lineage>
        <taxon>Eukaryota</taxon>
        <taxon>Fungi</taxon>
        <taxon>Dikarya</taxon>
        <taxon>Ascomycota</taxon>
        <taxon>Pezizomycotina</taxon>
        <taxon>Orbiliomycetes</taxon>
        <taxon>Orbiliales</taxon>
        <taxon>Orbiliaceae</taxon>
        <taxon>Drechslerella</taxon>
    </lineage>
</organism>
<feature type="domain" description="F-box" evidence="1">
    <location>
        <begin position="24"/>
        <end position="67"/>
    </location>
</feature>
<dbReference type="Pfam" id="PF12937">
    <property type="entry name" value="F-box-like"/>
    <property type="match status" value="1"/>
</dbReference>
<reference evidence="2" key="1">
    <citation type="submission" date="2023-01" db="EMBL/GenBank/DDBJ databases">
        <title>The chitinases involved in constricting ring structure development in the nematode-trapping fungus Drechslerella dactyloides.</title>
        <authorList>
            <person name="Wang R."/>
            <person name="Zhang L."/>
            <person name="Tang P."/>
            <person name="Li S."/>
            <person name="Liang L."/>
        </authorList>
    </citation>
    <scope>NUCLEOTIDE SEQUENCE</scope>
    <source>
        <strain evidence="2">YMF1.00031</strain>
    </source>
</reference>
<dbReference type="InterPro" id="IPR001810">
    <property type="entry name" value="F-box_dom"/>
</dbReference>
<evidence type="ECO:0000259" key="1">
    <source>
        <dbReference type="Pfam" id="PF12937"/>
    </source>
</evidence>
<evidence type="ECO:0000313" key="2">
    <source>
        <dbReference type="EMBL" id="KAJ6263402.1"/>
    </source>
</evidence>
<evidence type="ECO:0000313" key="3">
    <source>
        <dbReference type="Proteomes" id="UP001221413"/>
    </source>
</evidence>
<gene>
    <name evidence="2" type="ORF">Dda_1965</name>
</gene>
<dbReference type="Proteomes" id="UP001221413">
    <property type="component" value="Unassembled WGS sequence"/>
</dbReference>
<protein>
    <recommendedName>
        <fullName evidence="1">F-box domain-containing protein</fullName>
    </recommendedName>
</protein>
<keyword evidence="3" id="KW-1185">Reference proteome</keyword>
<dbReference type="EMBL" id="JAQGDS010000002">
    <property type="protein sequence ID" value="KAJ6263402.1"/>
    <property type="molecule type" value="Genomic_DNA"/>
</dbReference>
<dbReference type="AlphaFoldDB" id="A0AAD6J427"/>